<feature type="region of interest" description="Disordered" evidence="1">
    <location>
        <begin position="258"/>
        <end position="348"/>
    </location>
</feature>
<dbReference type="InterPro" id="IPR031520">
    <property type="entry name" value="DUF4694"/>
</dbReference>
<organism evidence="2 3">
    <name type="scientific">Dipodomys ordii</name>
    <name type="common">Ord's kangaroo rat</name>
    <dbReference type="NCBI Taxonomy" id="10020"/>
    <lineage>
        <taxon>Eukaryota</taxon>
        <taxon>Metazoa</taxon>
        <taxon>Chordata</taxon>
        <taxon>Craniata</taxon>
        <taxon>Vertebrata</taxon>
        <taxon>Euteleostomi</taxon>
        <taxon>Mammalia</taxon>
        <taxon>Eutheria</taxon>
        <taxon>Euarchontoglires</taxon>
        <taxon>Glires</taxon>
        <taxon>Rodentia</taxon>
        <taxon>Castorimorpha</taxon>
        <taxon>Heteromyidae</taxon>
        <taxon>Dipodomyinae</taxon>
        <taxon>Dipodomys</taxon>
    </lineage>
</organism>
<dbReference type="Pfam" id="PF15765">
    <property type="entry name" value="DUF4694"/>
    <property type="match status" value="1"/>
</dbReference>
<dbReference type="KEGG" id="dord:105981825"/>
<dbReference type="RefSeq" id="XP_012866627.1">
    <property type="nucleotide sequence ID" value="XM_013011173.1"/>
</dbReference>
<feature type="region of interest" description="Disordered" evidence="1">
    <location>
        <begin position="58"/>
        <end position="128"/>
    </location>
</feature>
<gene>
    <name evidence="3" type="primary">LOC105981825</name>
</gene>
<name>A0A1S3ET74_DIPOR</name>
<evidence type="ECO:0000313" key="2">
    <source>
        <dbReference type="Proteomes" id="UP000081671"/>
    </source>
</evidence>
<evidence type="ECO:0000313" key="3">
    <source>
        <dbReference type="RefSeq" id="XP_012866627.1"/>
    </source>
</evidence>
<dbReference type="PANTHER" id="PTHR40139:SF1">
    <property type="entry name" value="PROTEIN TNT"/>
    <property type="match status" value="1"/>
</dbReference>
<feature type="compositionally biased region" description="Basic and acidic residues" evidence="1">
    <location>
        <begin position="93"/>
        <end position="107"/>
    </location>
</feature>
<dbReference type="PANTHER" id="PTHR40139">
    <property type="entry name" value="PROTEIN TNT"/>
    <property type="match status" value="1"/>
</dbReference>
<feature type="compositionally biased region" description="Polar residues" evidence="1">
    <location>
        <begin position="276"/>
        <end position="291"/>
    </location>
</feature>
<reference evidence="3" key="1">
    <citation type="submission" date="2025-08" db="UniProtKB">
        <authorList>
            <consortium name="RefSeq"/>
        </authorList>
    </citation>
    <scope>IDENTIFICATION</scope>
    <source>
        <tissue evidence="3">Kidney</tissue>
    </source>
</reference>
<feature type="compositionally biased region" description="Polar residues" evidence="1">
    <location>
        <begin position="158"/>
        <end position="194"/>
    </location>
</feature>
<keyword evidence="2" id="KW-1185">Reference proteome</keyword>
<feature type="region of interest" description="Disordered" evidence="1">
    <location>
        <begin position="141"/>
        <end position="245"/>
    </location>
</feature>
<protein>
    <submittedName>
        <fullName evidence="3">Uncharacterized protein LOC105981825</fullName>
    </submittedName>
</protein>
<dbReference type="OrthoDB" id="9836596at2759"/>
<dbReference type="AlphaFoldDB" id="A0A1S3ET74"/>
<dbReference type="InParanoid" id="A0A1S3ET74"/>
<feature type="compositionally biased region" description="Basic residues" evidence="1">
    <location>
        <begin position="207"/>
        <end position="220"/>
    </location>
</feature>
<dbReference type="GeneID" id="105981825"/>
<evidence type="ECO:0000256" key="1">
    <source>
        <dbReference type="SAM" id="MobiDB-lite"/>
    </source>
</evidence>
<accession>A0A1S3ET74</accession>
<dbReference type="Proteomes" id="UP000081671">
    <property type="component" value="Unplaced"/>
</dbReference>
<proteinExistence type="predicted"/>
<sequence>MALPSPVDSDFWGTGTPSVRRPCGEQAICGRASVNSYGPRQLSCELRKAPPLRHSEIIAEKPSTEMSLLMTQKPVPSRSAPGLRPRRQPPRQHHSEASQDPFLEKSIHLSPTCPEAGKGVSSAENAQRQEPSLLGLSLQLQPHPRPRHAADPEEPVSVSRSTLGQSQSSKSQVPSTEHSTPKECSNTSLLSSGYSGDEESSQVGLKSRGRSRVPLSKRLRAQLGSTQSSQVCVVNSPRSRRHQLNGQGLGLKQVSSGLFSSANSQSPSKTNSSQSIQTQDKGPTMPNSNISLLPDKKGDKMTSSSQVTQGEAPAQRPPINMQAERSGAICIEKPPASHGQPISVECQC</sequence>
<feature type="compositionally biased region" description="Low complexity" evidence="1">
    <location>
        <begin position="260"/>
        <end position="275"/>
    </location>
</feature>
<feature type="compositionally biased region" description="Polar residues" evidence="1">
    <location>
        <begin position="223"/>
        <end position="237"/>
    </location>
</feature>